<evidence type="ECO:0000256" key="1">
    <source>
        <dbReference type="ARBA" id="ARBA00022553"/>
    </source>
</evidence>
<evidence type="ECO:0000256" key="2">
    <source>
        <dbReference type="ARBA" id="ARBA00022649"/>
    </source>
</evidence>
<reference evidence="6 7" key="1">
    <citation type="journal article" date="2014" name="Appl. Microbiol. Biotechnol.">
        <title>Transformable facultative thermophile Geobacillus stearothermophilus NUB3621 as a host strain for metabolic engineering.</title>
        <authorList>
            <person name="Blanchard K."/>
            <person name="Robic S."/>
            <person name="Matsumura I."/>
        </authorList>
    </citation>
    <scope>NUCLEOTIDE SEQUENCE [LARGE SCALE GENOMIC DNA]</scope>
    <source>
        <strain evidence="6 7">NUB3621</strain>
    </source>
</reference>
<organism evidence="6 7">
    <name type="scientific">Parageobacillus genomosp. 1</name>
    <dbReference type="NCBI Taxonomy" id="1295642"/>
    <lineage>
        <taxon>Bacteria</taxon>
        <taxon>Bacillati</taxon>
        <taxon>Bacillota</taxon>
        <taxon>Bacilli</taxon>
        <taxon>Bacillales</taxon>
        <taxon>Anoxybacillaceae</taxon>
        <taxon>Parageobacillus</taxon>
    </lineage>
</organism>
<name>A0ABC9VJB1_9BACL</name>
<keyword evidence="5" id="KW-0378">Hydrolase</keyword>
<dbReference type="GO" id="GO:0000166">
    <property type="term" value="F:nucleotide binding"/>
    <property type="evidence" value="ECO:0007669"/>
    <property type="project" value="UniProtKB-KW"/>
</dbReference>
<sequence>MPREPKVFLEDILMAIDKIQKYTKNMDYESFLDNELVCDAVIKNILVIGEAAKNIPQEIRQKNSQIEWRKIAGMRDMMIHGYFSVNYRIVWDVVINKIPVLKQDIEKLLNDTNM</sequence>
<dbReference type="GO" id="GO:0016787">
    <property type="term" value="F:hydrolase activity"/>
    <property type="evidence" value="ECO:0007669"/>
    <property type="project" value="UniProtKB-KW"/>
</dbReference>
<dbReference type="Pfam" id="PF01934">
    <property type="entry name" value="HepT-like"/>
    <property type="match status" value="1"/>
</dbReference>
<dbReference type="InterPro" id="IPR008201">
    <property type="entry name" value="HepT-like"/>
</dbReference>
<dbReference type="EMBL" id="AOTZ01000002">
    <property type="protein sequence ID" value="EZP78915.1"/>
    <property type="molecule type" value="Genomic_DNA"/>
</dbReference>
<proteinExistence type="predicted"/>
<dbReference type="PANTHER" id="PTHR34139:SF1">
    <property type="entry name" value="RNASE MJ1380-RELATED"/>
    <property type="match status" value="1"/>
</dbReference>
<keyword evidence="1" id="KW-0597">Phosphoprotein</keyword>
<dbReference type="InterPro" id="IPR051813">
    <property type="entry name" value="HepT_RNase_toxin"/>
</dbReference>
<keyword evidence="2" id="KW-1277">Toxin-antitoxin system</keyword>
<keyword evidence="7" id="KW-1185">Reference proteome</keyword>
<accession>A0ABC9VJB1</accession>
<dbReference type="Proteomes" id="UP000023566">
    <property type="component" value="Chromosome"/>
</dbReference>
<protein>
    <recommendedName>
        <fullName evidence="8">DUF86 domain-containing protein</fullName>
    </recommendedName>
</protein>
<comment type="caution">
    <text evidence="6">The sequence shown here is derived from an EMBL/GenBank/DDBJ whole genome shotgun (WGS) entry which is preliminary data.</text>
</comment>
<evidence type="ECO:0000256" key="5">
    <source>
        <dbReference type="ARBA" id="ARBA00022801"/>
    </source>
</evidence>
<evidence type="ECO:0000313" key="7">
    <source>
        <dbReference type="Proteomes" id="UP000023566"/>
    </source>
</evidence>
<dbReference type="GO" id="GO:0004518">
    <property type="term" value="F:nuclease activity"/>
    <property type="evidence" value="ECO:0007669"/>
    <property type="project" value="UniProtKB-KW"/>
</dbReference>
<gene>
    <name evidence="6" type="ORF">H839_03566</name>
</gene>
<dbReference type="PANTHER" id="PTHR34139">
    <property type="entry name" value="UPF0331 PROTEIN MJ0127"/>
    <property type="match status" value="1"/>
</dbReference>
<keyword evidence="3" id="KW-0540">Nuclease</keyword>
<evidence type="ECO:0000313" key="6">
    <source>
        <dbReference type="EMBL" id="EZP78915.1"/>
    </source>
</evidence>
<evidence type="ECO:0000256" key="3">
    <source>
        <dbReference type="ARBA" id="ARBA00022722"/>
    </source>
</evidence>
<evidence type="ECO:0008006" key="8">
    <source>
        <dbReference type="Google" id="ProtNLM"/>
    </source>
</evidence>
<dbReference type="AlphaFoldDB" id="A0ABC9VJB1"/>
<keyword evidence="4" id="KW-0547">Nucleotide-binding</keyword>
<evidence type="ECO:0000256" key="4">
    <source>
        <dbReference type="ARBA" id="ARBA00022741"/>
    </source>
</evidence>